<evidence type="ECO:0000256" key="5">
    <source>
        <dbReference type="ARBA" id="ARBA00023015"/>
    </source>
</evidence>
<dbReference type="SUPFAM" id="SSF54814">
    <property type="entry name" value="Prokaryotic type KH domain (KH-domain type II)"/>
    <property type="match status" value="2"/>
</dbReference>
<sequence length="539" mass="60091">MAVSANRLELLQIADAVAREKVIDREIVLAAMADAIQKAARSRYGSETNIRADINSKTGEIRLQRLLEVVEKVEDYATQIALELARDRNVDAKLGDFIADPLPPMDFGRIAAQSAKQVIVQKVREAERDRQFDEFKDRVGEIVNGTVKRVEYGNVIVDLGRGEGIIRRDEMIPREAFRYGDRVRAYVYDVRREQRGPQIFLSRTHPQFMVKLFTMEVPEIYDGIIQIKSVARDPGSRAKIAVISNDSSIDPVGACVGMRGSRVQAVVGELQGEKIDIIPWSQDPASFIVNALQPAEVAKVVLDEDAERIEVVVPDEQLSLAIGRRGQNVRLASQLTGWDIDIMTEAEESERRQKEFNERTNLFMDALDVDEMVGQVLASEGFAQVEEVAYVDLNEIASIDGFDEDTAQEIQTRAREYLDKIEAEMDAKRKALGVADELRQIEGITSQMMVALGEDGIKTIEDFAGCAADDLVGWSERKDGETKKFEGLFSKFDISRAEAEAMVVQARLAAGWITEEDLAVEAEAEAEGELEGEETEQEA</sequence>
<keyword evidence="10" id="KW-1185">Reference proteome</keyword>
<keyword evidence="1 7" id="KW-0806">Transcription termination</keyword>
<evidence type="ECO:0000259" key="8">
    <source>
        <dbReference type="PROSITE" id="PS50126"/>
    </source>
</evidence>
<dbReference type="PROSITE" id="PS50084">
    <property type="entry name" value="KH_TYPE_1"/>
    <property type="match status" value="1"/>
</dbReference>
<gene>
    <name evidence="7" type="primary">nusA</name>
    <name evidence="9" type="ORF">J2045_001396</name>
</gene>
<comment type="similarity">
    <text evidence="7">Belongs to the NusA family.</text>
</comment>
<evidence type="ECO:0000313" key="9">
    <source>
        <dbReference type="EMBL" id="MDQ0420377.1"/>
    </source>
</evidence>
<dbReference type="SMART" id="SM00322">
    <property type="entry name" value="KH"/>
    <property type="match status" value="2"/>
</dbReference>
<dbReference type="Gene3D" id="3.30.300.20">
    <property type="match status" value="2"/>
</dbReference>
<feature type="domain" description="S1 motif" evidence="8">
    <location>
        <begin position="140"/>
        <end position="204"/>
    </location>
</feature>
<dbReference type="InterPro" id="IPR013735">
    <property type="entry name" value="TF_NusA_N"/>
</dbReference>
<dbReference type="SUPFAM" id="SSF50249">
    <property type="entry name" value="Nucleic acid-binding proteins"/>
    <property type="match status" value="1"/>
</dbReference>
<dbReference type="SUPFAM" id="SSF69705">
    <property type="entry name" value="Transcription factor NusA, N-terminal domain"/>
    <property type="match status" value="1"/>
</dbReference>
<evidence type="ECO:0000256" key="1">
    <source>
        <dbReference type="ARBA" id="ARBA00022472"/>
    </source>
</evidence>
<dbReference type="CDD" id="cd02134">
    <property type="entry name" value="KH-II_NusA_rpt1"/>
    <property type="match status" value="1"/>
</dbReference>
<dbReference type="InterPro" id="IPR058582">
    <property type="entry name" value="KH_NusA_2nd"/>
</dbReference>
<reference evidence="9 10" key="1">
    <citation type="submission" date="2023-07" db="EMBL/GenBank/DDBJ databases">
        <title>Genomic Encyclopedia of Type Strains, Phase IV (KMG-IV): sequencing the most valuable type-strain genomes for metagenomic binning, comparative biology and taxonomic classification.</title>
        <authorList>
            <person name="Goeker M."/>
        </authorList>
    </citation>
    <scope>NUCLEOTIDE SEQUENCE [LARGE SCALE GENOMIC DNA]</scope>
    <source>
        <strain evidence="9 10">DSM 1111</strain>
    </source>
</reference>
<dbReference type="PANTHER" id="PTHR22648">
    <property type="entry name" value="TRANSCRIPTION TERMINATION FACTOR NUSA"/>
    <property type="match status" value="1"/>
</dbReference>
<dbReference type="RefSeq" id="WP_307370894.1">
    <property type="nucleotide sequence ID" value="NZ_JAUSUW010000003.1"/>
</dbReference>
<dbReference type="PROSITE" id="PS50126">
    <property type="entry name" value="S1"/>
    <property type="match status" value="1"/>
</dbReference>
<protein>
    <recommendedName>
        <fullName evidence="7">Transcription termination/antitermination protein NusA</fullName>
    </recommendedName>
</protein>
<keyword evidence="6 7" id="KW-0804">Transcription</keyword>
<keyword evidence="3 7" id="KW-0889">Transcription antitermination</keyword>
<dbReference type="InterPro" id="IPR010214">
    <property type="entry name" value="Tscrpt_termin_fac_NusA_C_rpt"/>
</dbReference>
<evidence type="ECO:0000256" key="4">
    <source>
        <dbReference type="ARBA" id="ARBA00022884"/>
    </source>
</evidence>
<dbReference type="InterPro" id="IPR012340">
    <property type="entry name" value="NA-bd_OB-fold"/>
</dbReference>
<dbReference type="HAMAP" id="MF_00945_B">
    <property type="entry name" value="NusA_B"/>
    <property type="match status" value="1"/>
</dbReference>
<dbReference type="Proteomes" id="UP001238496">
    <property type="component" value="Unassembled WGS sequence"/>
</dbReference>
<dbReference type="EMBL" id="JAUSUW010000003">
    <property type="protein sequence ID" value="MDQ0420377.1"/>
    <property type="molecule type" value="Genomic_DNA"/>
</dbReference>
<evidence type="ECO:0000256" key="6">
    <source>
        <dbReference type="ARBA" id="ARBA00023163"/>
    </source>
</evidence>
<dbReference type="CDD" id="cd04455">
    <property type="entry name" value="S1_NusA"/>
    <property type="match status" value="1"/>
</dbReference>
<dbReference type="Pfam" id="PF00575">
    <property type="entry name" value="S1"/>
    <property type="match status" value="1"/>
</dbReference>
<evidence type="ECO:0000256" key="3">
    <source>
        <dbReference type="ARBA" id="ARBA00022814"/>
    </source>
</evidence>
<dbReference type="InterPro" id="IPR036555">
    <property type="entry name" value="NusA_N_sf"/>
</dbReference>
<proteinExistence type="inferred from homology"/>
<evidence type="ECO:0000313" key="10">
    <source>
        <dbReference type="Proteomes" id="UP001238496"/>
    </source>
</evidence>
<dbReference type="Pfam" id="PF08529">
    <property type="entry name" value="NusA_N"/>
    <property type="match status" value="1"/>
</dbReference>
<dbReference type="NCBIfam" id="TIGR01954">
    <property type="entry name" value="nusA_Cterm_rpt"/>
    <property type="match status" value="1"/>
</dbReference>
<comment type="subunit">
    <text evidence="7">Monomer. Binds directly to the core enzyme of the DNA-dependent RNA polymerase and to nascent RNA.</text>
</comment>
<keyword evidence="5 7" id="KW-0805">Transcription regulation</keyword>
<keyword evidence="4 7" id="KW-0694">RNA-binding</keyword>
<dbReference type="Pfam" id="PF26594">
    <property type="entry name" value="KH_NusA_2nd"/>
    <property type="match status" value="1"/>
</dbReference>
<comment type="subcellular location">
    <subcellularLocation>
        <location evidence="7">Cytoplasm</location>
    </subcellularLocation>
</comment>
<dbReference type="PANTHER" id="PTHR22648:SF0">
    <property type="entry name" value="TRANSCRIPTION TERMINATION_ANTITERMINATION PROTEIN NUSA"/>
    <property type="match status" value="1"/>
</dbReference>
<dbReference type="InterPro" id="IPR004087">
    <property type="entry name" value="KH_dom"/>
</dbReference>
<dbReference type="InterPro" id="IPR025249">
    <property type="entry name" value="TF_NusA_KH_1st"/>
</dbReference>
<dbReference type="NCBIfam" id="TIGR01953">
    <property type="entry name" value="NusA"/>
    <property type="match status" value="1"/>
</dbReference>
<dbReference type="Pfam" id="PF13184">
    <property type="entry name" value="KH_NusA_1st"/>
    <property type="match status" value="1"/>
</dbReference>
<dbReference type="SMART" id="SM00316">
    <property type="entry name" value="S1"/>
    <property type="match status" value="1"/>
</dbReference>
<dbReference type="InterPro" id="IPR003029">
    <property type="entry name" value="S1_domain"/>
</dbReference>
<dbReference type="InterPro" id="IPR015946">
    <property type="entry name" value="KH_dom-like_a/b"/>
</dbReference>
<evidence type="ECO:0000256" key="7">
    <source>
        <dbReference type="HAMAP-Rule" id="MF_00945"/>
    </source>
</evidence>
<dbReference type="SUPFAM" id="SSF47794">
    <property type="entry name" value="Rad51 N-terminal domain-like"/>
    <property type="match status" value="2"/>
</dbReference>
<dbReference type="Gene3D" id="2.40.50.140">
    <property type="entry name" value="Nucleic acid-binding proteins"/>
    <property type="match status" value="1"/>
</dbReference>
<comment type="caution">
    <text evidence="9">The sequence shown here is derived from an EMBL/GenBank/DDBJ whole genome shotgun (WGS) entry which is preliminary data.</text>
</comment>
<dbReference type="Pfam" id="PF14520">
    <property type="entry name" value="HHH_5"/>
    <property type="match status" value="1"/>
</dbReference>
<dbReference type="InterPro" id="IPR009019">
    <property type="entry name" value="KH_sf_prok-type"/>
</dbReference>
<organism evidence="9 10">
    <name type="scientific">Peteryoungia aggregata LMG 23059</name>
    <dbReference type="NCBI Taxonomy" id="1368425"/>
    <lineage>
        <taxon>Bacteria</taxon>
        <taxon>Pseudomonadati</taxon>
        <taxon>Pseudomonadota</taxon>
        <taxon>Alphaproteobacteria</taxon>
        <taxon>Hyphomicrobiales</taxon>
        <taxon>Rhizobiaceae</taxon>
        <taxon>Peteryoungia</taxon>
    </lineage>
</organism>
<accession>A0ABU0G4W1</accession>
<comment type="function">
    <text evidence="7">Participates in both transcription termination and antitermination.</text>
</comment>
<dbReference type="CDD" id="cd22529">
    <property type="entry name" value="KH-II_NusA_rpt2"/>
    <property type="match status" value="1"/>
</dbReference>
<dbReference type="InterPro" id="IPR030842">
    <property type="entry name" value="TF_NusA_bacterial"/>
</dbReference>
<evidence type="ECO:0000256" key="2">
    <source>
        <dbReference type="ARBA" id="ARBA00022490"/>
    </source>
</evidence>
<name>A0ABU0G4W1_9HYPH</name>
<dbReference type="InterPro" id="IPR010995">
    <property type="entry name" value="DNA_repair_Rad51/TF_NusA_a-hlx"/>
</dbReference>
<dbReference type="InterPro" id="IPR010213">
    <property type="entry name" value="TF_NusA"/>
</dbReference>
<dbReference type="Gene3D" id="1.10.150.20">
    <property type="entry name" value="5' to 3' exonuclease, C-terminal subdomain"/>
    <property type="match status" value="2"/>
</dbReference>
<keyword evidence="2 7" id="KW-0963">Cytoplasm</keyword>
<dbReference type="Gene3D" id="3.30.1480.10">
    <property type="entry name" value="NusA, N-terminal domain"/>
    <property type="match status" value="1"/>
</dbReference>